<keyword evidence="2" id="KW-1185">Reference proteome</keyword>
<dbReference type="OrthoDB" id="9788660at2"/>
<dbReference type="GO" id="GO:0032259">
    <property type="term" value="P:methylation"/>
    <property type="evidence" value="ECO:0007669"/>
    <property type="project" value="UniProtKB-KW"/>
</dbReference>
<sequence length="170" mass="19408">MVDTLLDLRYENLIVLDISGEALERAKERLGAAANRVQWVVSNITEYKPTDPFELWHDWAAFHFLTTTEETNSYLSLVEQSILSGGYLSIATFSDNGPTSCSGLPVHRYSMDELTNQFSRKFKKTPLYRRRPLNPVLHFAKIYFLPISEDIRSSINTLLVKNVTLVSSSF</sequence>
<organism evidence="1 2">
    <name type="scientific">Dyadobacter psychrotolerans</name>
    <dbReference type="NCBI Taxonomy" id="2541721"/>
    <lineage>
        <taxon>Bacteria</taxon>
        <taxon>Pseudomonadati</taxon>
        <taxon>Bacteroidota</taxon>
        <taxon>Cytophagia</taxon>
        <taxon>Cytophagales</taxon>
        <taxon>Spirosomataceae</taxon>
        <taxon>Dyadobacter</taxon>
    </lineage>
</organism>
<keyword evidence="1" id="KW-0489">Methyltransferase</keyword>
<dbReference type="AlphaFoldDB" id="A0A4R5DC69"/>
<reference evidence="1 2" key="1">
    <citation type="submission" date="2019-03" db="EMBL/GenBank/DDBJ databases">
        <title>Dyadobacter AR-3-6 sp. nov., isolated from arctic soil.</title>
        <authorList>
            <person name="Chaudhary D.K."/>
        </authorList>
    </citation>
    <scope>NUCLEOTIDE SEQUENCE [LARGE SCALE GENOMIC DNA]</scope>
    <source>
        <strain evidence="1 2">AR-3-6</strain>
    </source>
</reference>
<name>A0A4R5DC69_9BACT</name>
<dbReference type="SUPFAM" id="SSF53335">
    <property type="entry name" value="S-adenosyl-L-methionine-dependent methyltransferases"/>
    <property type="match status" value="1"/>
</dbReference>
<dbReference type="InterPro" id="IPR029063">
    <property type="entry name" value="SAM-dependent_MTases_sf"/>
</dbReference>
<dbReference type="Proteomes" id="UP000294850">
    <property type="component" value="Unassembled WGS sequence"/>
</dbReference>
<dbReference type="EMBL" id="SMFL01000020">
    <property type="protein sequence ID" value="TDE09411.1"/>
    <property type="molecule type" value="Genomic_DNA"/>
</dbReference>
<dbReference type="GO" id="GO:0008168">
    <property type="term" value="F:methyltransferase activity"/>
    <property type="evidence" value="ECO:0007669"/>
    <property type="project" value="UniProtKB-KW"/>
</dbReference>
<comment type="caution">
    <text evidence="1">The sequence shown here is derived from an EMBL/GenBank/DDBJ whole genome shotgun (WGS) entry which is preliminary data.</text>
</comment>
<accession>A0A4R5DC69</accession>
<proteinExistence type="predicted"/>
<keyword evidence="1" id="KW-0808">Transferase</keyword>
<dbReference type="Gene3D" id="3.40.50.150">
    <property type="entry name" value="Vaccinia Virus protein VP39"/>
    <property type="match status" value="1"/>
</dbReference>
<evidence type="ECO:0000313" key="1">
    <source>
        <dbReference type="EMBL" id="TDE09411.1"/>
    </source>
</evidence>
<protein>
    <submittedName>
        <fullName evidence="1">Class I SAM-dependent methyltransferase</fullName>
    </submittedName>
</protein>
<dbReference type="RefSeq" id="WP_131962170.1">
    <property type="nucleotide sequence ID" value="NZ_SMFL01000020.1"/>
</dbReference>
<gene>
    <name evidence="1" type="ORF">E0F88_30795</name>
</gene>
<evidence type="ECO:0000313" key="2">
    <source>
        <dbReference type="Proteomes" id="UP000294850"/>
    </source>
</evidence>